<organism evidence="2 3">
    <name type="scientific">Citrus sinensis</name>
    <name type="common">Sweet orange</name>
    <name type="synonym">Citrus aurantium var. sinensis</name>
    <dbReference type="NCBI Taxonomy" id="2711"/>
    <lineage>
        <taxon>Eukaryota</taxon>
        <taxon>Viridiplantae</taxon>
        <taxon>Streptophyta</taxon>
        <taxon>Embryophyta</taxon>
        <taxon>Tracheophyta</taxon>
        <taxon>Spermatophyta</taxon>
        <taxon>Magnoliopsida</taxon>
        <taxon>eudicotyledons</taxon>
        <taxon>Gunneridae</taxon>
        <taxon>Pentapetalae</taxon>
        <taxon>rosids</taxon>
        <taxon>malvids</taxon>
        <taxon>Sapindales</taxon>
        <taxon>Rutaceae</taxon>
        <taxon>Aurantioideae</taxon>
        <taxon>Citrus</taxon>
    </lineage>
</organism>
<proteinExistence type="predicted"/>
<keyword evidence="3" id="KW-1185">Reference proteome</keyword>
<evidence type="ECO:0000256" key="1">
    <source>
        <dbReference type="SAM" id="Phobius"/>
    </source>
</evidence>
<evidence type="ECO:0000313" key="3">
    <source>
        <dbReference type="Proteomes" id="UP000027120"/>
    </source>
</evidence>
<name>A0A067E4U6_CITSI</name>
<dbReference type="EMBL" id="KK785231">
    <property type="protein sequence ID" value="KDO45936.1"/>
    <property type="molecule type" value="Genomic_DNA"/>
</dbReference>
<reference evidence="2 3" key="1">
    <citation type="submission" date="2014-04" db="EMBL/GenBank/DDBJ databases">
        <authorList>
            <consortium name="International Citrus Genome Consortium"/>
            <person name="Gmitter F."/>
            <person name="Chen C."/>
            <person name="Farmerie W."/>
            <person name="Harkins T."/>
            <person name="Desany B."/>
            <person name="Mohiuddin M."/>
            <person name="Kodira C."/>
            <person name="Borodovsky M."/>
            <person name="Lomsadze A."/>
            <person name="Burns P."/>
            <person name="Jenkins J."/>
            <person name="Prochnik S."/>
            <person name="Shu S."/>
            <person name="Chapman J."/>
            <person name="Pitluck S."/>
            <person name="Schmutz J."/>
            <person name="Rokhsar D."/>
        </authorList>
    </citation>
    <scope>NUCLEOTIDE SEQUENCE</scope>
</reference>
<keyword evidence="1" id="KW-0472">Membrane</keyword>
<protein>
    <submittedName>
        <fullName evidence="2">Uncharacterized protein</fullName>
    </submittedName>
</protein>
<dbReference type="Proteomes" id="UP000027120">
    <property type="component" value="Unassembled WGS sequence"/>
</dbReference>
<gene>
    <name evidence="2" type="ORF">CISIN_1g034927mg</name>
</gene>
<dbReference type="AlphaFoldDB" id="A0A067E4U6"/>
<feature type="transmembrane region" description="Helical" evidence="1">
    <location>
        <begin position="46"/>
        <end position="66"/>
    </location>
</feature>
<dbReference type="PaxDb" id="2711-XP_006492792.1"/>
<keyword evidence="1" id="KW-0812">Transmembrane</keyword>
<keyword evidence="1" id="KW-1133">Transmembrane helix</keyword>
<sequence>MKQISEIWYQNIPPRVEVFLRRAVSDLLPTANLLEFAAVGQVNLCGHYRCVLVFVIGGWAVCGVLVTKLCSQMSLTSH</sequence>
<evidence type="ECO:0000313" key="2">
    <source>
        <dbReference type="EMBL" id="KDO45936.1"/>
    </source>
</evidence>
<accession>A0A067E4U6</accession>